<organism evidence="2 3">
    <name type="scientific">Candidatus Kaiserbacteria bacterium RIFCSPHIGHO2_01_FULL_46_22</name>
    <dbReference type="NCBI Taxonomy" id="1798475"/>
    <lineage>
        <taxon>Bacteria</taxon>
        <taxon>Candidatus Kaiseribacteriota</taxon>
    </lineage>
</organism>
<feature type="transmembrane region" description="Helical" evidence="1">
    <location>
        <begin position="51"/>
        <end position="75"/>
    </location>
</feature>
<name>A0A1F6BXE9_9BACT</name>
<accession>A0A1F6BXE9</accession>
<proteinExistence type="predicted"/>
<comment type="caution">
    <text evidence="2">The sequence shown here is derived from an EMBL/GenBank/DDBJ whole genome shotgun (WGS) entry which is preliminary data.</text>
</comment>
<dbReference type="EMBL" id="MFKO01000005">
    <property type="protein sequence ID" value="OGG41634.1"/>
    <property type="molecule type" value="Genomic_DNA"/>
</dbReference>
<dbReference type="AlphaFoldDB" id="A0A1F6BXE9"/>
<dbReference type="Pfam" id="PF18895">
    <property type="entry name" value="T4SS_pilin"/>
    <property type="match status" value="1"/>
</dbReference>
<reference evidence="2 3" key="1">
    <citation type="journal article" date="2016" name="Nat. Commun.">
        <title>Thousands of microbial genomes shed light on interconnected biogeochemical processes in an aquifer system.</title>
        <authorList>
            <person name="Anantharaman K."/>
            <person name="Brown C.T."/>
            <person name="Hug L.A."/>
            <person name="Sharon I."/>
            <person name="Castelle C.J."/>
            <person name="Probst A.J."/>
            <person name="Thomas B.C."/>
            <person name="Singh A."/>
            <person name="Wilkins M.J."/>
            <person name="Karaoz U."/>
            <person name="Brodie E.L."/>
            <person name="Williams K.H."/>
            <person name="Hubbard S.S."/>
            <person name="Banfield J.F."/>
        </authorList>
    </citation>
    <scope>NUCLEOTIDE SEQUENCE [LARGE SCALE GENOMIC DNA]</scope>
</reference>
<keyword evidence="1" id="KW-0812">Transmembrane</keyword>
<gene>
    <name evidence="2" type="ORF">A2837_00615</name>
</gene>
<protein>
    <recommendedName>
        <fullName evidence="4">TrbC/VIRB2 family protein</fullName>
    </recommendedName>
</protein>
<keyword evidence="1" id="KW-1133">Transmembrane helix</keyword>
<sequence length="119" mass="12968">MRAIKNLTVMFVWTMLLPAVTWAQNGTTPGTGVKLENPLGNKTLTQFLEEILKVIMVFAVPLIVFMIIYAGFLYVTAQGNESTVKKAHKTLLYAIIGGLLILGAQALLTVIQGTVDAFK</sequence>
<evidence type="ECO:0008006" key="4">
    <source>
        <dbReference type="Google" id="ProtNLM"/>
    </source>
</evidence>
<dbReference type="Proteomes" id="UP000176322">
    <property type="component" value="Unassembled WGS sequence"/>
</dbReference>
<evidence type="ECO:0000313" key="3">
    <source>
        <dbReference type="Proteomes" id="UP000176322"/>
    </source>
</evidence>
<evidence type="ECO:0000256" key="1">
    <source>
        <dbReference type="SAM" id="Phobius"/>
    </source>
</evidence>
<dbReference type="InterPro" id="IPR043993">
    <property type="entry name" value="T4SS_pilin"/>
</dbReference>
<dbReference type="STRING" id="1798475.A2837_00615"/>
<feature type="transmembrane region" description="Helical" evidence="1">
    <location>
        <begin position="91"/>
        <end position="111"/>
    </location>
</feature>
<evidence type="ECO:0000313" key="2">
    <source>
        <dbReference type="EMBL" id="OGG41634.1"/>
    </source>
</evidence>
<keyword evidence="1" id="KW-0472">Membrane</keyword>